<feature type="chain" id="PRO_5036895808" description="Secreted protein" evidence="1">
    <location>
        <begin position="22"/>
        <end position="115"/>
    </location>
</feature>
<evidence type="ECO:0008006" key="4">
    <source>
        <dbReference type="Google" id="ProtNLM"/>
    </source>
</evidence>
<sequence length="115" mass="12607">MVKRNVTGHLLLLLAMKCVRSKWASSPKFSMKPGAKELNHALADPRKVNGKVWQATPPPGKPCNVICTLKILKCLTESRVPLYISMGGSETLLVAVPPSLSCCMQTRANKDLVHR</sequence>
<dbReference type="AlphaFoldDB" id="A0A922F5T7"/>
<protein>
    <recommendedName>
        <fullName evidence="4">Secreted protein</fullName>
    </recommendedName>
</protein>
<evidence type="ECO:0000256" key="1">
    <source>
        <dbReference type="SAM" id="SignalP"/>
    </source>
</evidence>
<gene>
    <name evidence="2" type="ORF">I3842_05G210900</name>
</gene>
<evidence type="ECO:0000313" key="2">
    <source>
        <dbReference type="EMBL" id="KAG6714625.1"/>
    </source>
</evidence>
<evidence type="ECO:0000313" key="3">
    <source>
        <dbReference type="Proteomes" id="UP000811246"/>
    </source>
</evidence>
<feature type="signal peptide" evidence="1">
    <location>
        <begin position="1"/>
        <end position="21"/>
    </location>
</feature>
<name>A0A922F5T7_CARIL</name>
<reference evidence="2" key="1">
    <citation type="submission" date="2021-01" db="EMBL/GenBank/DDBJ databases">
        <authorList>
            <person name="Lovell J.T."/>
            <person name="Bentley N."/>
            <person name="Bhattarai G."/>
            <person name="Jenkins J.W."/>
            <person name="Sreedasyam A."/>
            <person name="Alarcon Y."/>
            <person name="Bock C."/>
            <person name="Boston L."/>
            <person name="Carlson J."/>
            <person name="Cervantes K."/>
            <person name="Clermont K."/>
            <person name="Krom N."/>
            <person name="Kubenka K."/>
            <person name="Mamidi S."/>
            <person name="Mattison C."/>
            <person name="Monteros M."/>
            <person name="Pisani C."/>
            <person name="Plott C."/>
            <person name="Rajasekar S."/>
            <person name="Rhein H.S."/>
            <person name="Rohla C."/>
            <person name="Song M."/>
            <person name="Hilaire R.S."/>
            <person name="Shu S."/>
            <person name="Wells L."/>
            <person name="Wang X."/>
            <person name="Webber J."/>
            <person name="Heerema R.J."/>
            <person name="Klein P."/>
            <person name="Conner P."/>
            <person name="Grauke L."/>
            <person name="Grimwood J."/>
            <person name="Schmutz J."/>
            <person name="Randall J.J."/>
        </authorList>
    </citation>
    <scope>NUCLEOTIDE SEQUENCE</scope>
    <source>
        <tissue evidence="2">Leaf</tissue>
    </source>
</reference>
<organism evidence="2 3">
    <name type="scientific">Carya illinoinensis</name>
    <name type="common">Pecan</name>
    <dbReference type="NCBI Taxonomy" id="32201"/>
    <lineage>
        <taxon>Eukaryota</taxon>
        <taxon>Viridiplantae</taxon>
        <taxon>Streptophyta</taxon>
        <taxon>Embryophyta</taxon>
        <taxon>Tracheophyta</taxon>
        <taxon>Spermatophyta</taxon>
        <taxon>Magnoliopsida</taxon>
        <taxon>eudicotyledons</taxon>
        <taxon>Gunneridae</taxon>
        <taxon>Pentapetalae</taxon>
        <taxon>rosids</taxon>
        <taxon>fabids</taxon>
        <taxon>Fagales</taxon>
        <taxon>Juglandaceae</taxon>
        <taxon>Carya</taxon>
    </lineage>
</organism>
<dbReference type="Proteomes" id="UP000811246">
    <property type="component" value="Chromosome 5"/>
</dbReference>
<accession>A0A922F5T7</accession>
<comment type="caution">
    <text evidence="2">The sequence shown here is derived from an EMBL/GenBank/DDBJ whole genome shotgun (WGS) entry which is preliminary data.</text>
</comment>
<proteinExistence type="predicted"/>
<dbReference type="EMBL" id="CM031829">
    <property type="protein sequence ID" value="KAG6714625.1"/>
    <property type="molecule type" value="Genomic_DNA"/>
</dbReference>
<keyword evidence="1" id="KW-0732">Signal</keyword>